<evidence type="ECO:0000256" key="1">
    <source>
        <dbReference type="SAM" id="Phobius"/>
    </source>
</evidence>
<dbReference type="EMBL" id="JACJJL010000009">
    <property type="protein sequence ID" value="MBM6661470.1"/>
    <property type="molecule type" value="Genomic_DNA"/>
</dbReference>
<feature type="signal peptide" evidence="2">
    <location>
        <begin position="1"/>
        <end position="22"/>
    </location>
</feature>
<proteinExistence type="predicted"/>
<feature type="chain" id="PRO_5037071517" evidence="2">
    <location>
        <begin position="23"/>
        <end position="127"/>
    </location>
</feature>
<keyword evidence="1" id="KW-0472">Membrane</keyword>
<feature type="transmembrane region" description="Helical" evidence="1">
    <location>
        <begin position="98"/>
        <end position="121"/>
    </location>
</feature>
<dbReference type="Proteomes" id="UP000764045">
    <property type="component" value="Unassembled WGS sequence"/>
</dbReference>
<reference evidence="3 4" key="1">
    <citation type="journal article" date="2021" name="Sci. Rep.">
        <title>The distribution of antibiotic resistance genes in chicken gut microbiota commensals.</title>
        <authorList>
            <person name="Juricova H."/>
            <person name="Matiasovicova J."/>
            <person name="Kubasova T."/>
            <person name="Cejkova D."/>
            <person name="Rychlik I."/>
        </authorList>
    </citation>
    <scope>NUCLEOTIDE SEQUENCE [LARGE SCALE GENOMIC DNA]</scope>
    <source>
        <strain evidence="3 4">An819</strain>
    </source>
</reference>
<keyword evidence="2" id="KW-0732">Signal</keyword>
<dbReference type="Pfam" id="PF10825">
    <property type="entry name" value="DUF2752"/>
    <property type="match status" value="1"/>
</dbReference>
<comment type="caution">
    <text evidence="3">The sequence shown here is derived from an EMBL/GenBank/DDBJ whole genome shotgun (WGS) entry which is preliminary data.</text>
</comment>
<name>A0A938WLM4_9BACT</name>
<gene>
    <name evidence="3" type="ORF">H6B30_06845</name>
</gene>
<keyword evidence="1" id="KW-1133">Transmembrane helix</keyword>
<dbReference type="InterPro" id="IPR021215">
    <property type="entry name" value="DUF2752"/>
</dbReference>
<sequence>MTKTARIATTALAACAIALAGAAYFALDPATNAIFPRCPFLTLTGLKCPGCGSQRAIHCLLHADIRGAAAYNFLLVASLPAVALLLVGELVRKRRPGFYAAVNNTKFTAGVLLAVTGWWILRNIMGW</sequence>
<protein>
    <submittedName>
        <fullName evidence="3">DUF2752 domain-containing protein</fullName>
    </submittedName>
</protein>
<evidence type="ECO:0000313" key="3">
    <source>
        <dbReference type="EMBL" id="MBM6661470.1"/>
    </source>
</evidence>
<dbReference type="RefSeq" id="WP_205109012.1">
    <property type="nucleotide sequence ID" value="NZ_JACJJL010000009.1"/>
</dbReference>
<evidence type="ECO:0000256" key="2">
    <source>
        <dbReference type="SAM" id="SignalP"/>
    </source>
</evidence>
<dbReference type="AlphaFoldDB" id="A0A938WLM4"/>
<accession>A0A938WLM4</accession>
<organism evidence="3 4">
    <name type="scientific">Marseilla massiliensis</name>
    <dbReference type="NCBI Taxonomy" id="1841864"/>
    <lineage>
        <taxon>Bacteria</taxon>
        <taxon>Pseudomonadati</taxon>
        <taxon>Bacteroidota</taxon>
        <taxon>Bacteroidia</taxon>
        <taxon>Bacteroidales</taxon>
        <taxon>Prevotellaceae</taxon>
        <taxon>Marseilla</taxon>
    </lineage>
</organism>
<keyword evidence="4" id="KW-1185">Reference proteome</keyword>
<feature type="transmembrane region" description="Helical" evidence="1">
    <location>
        <begin position="70"/>
        <end position="91"/>
    </location>
</feature>
<keyword evidence="1" id="KW-0812">Transmembrane</keyword>
<evidence type="ECO:0000313" key="4">
    <source>
        <dbReference type="Proteomes" id="UP000764045"/>
    </source>
</evidence>